<dbReference type="InterPro" id="IPR050266">
    <property type="entry name" value="AB_hydrolase_sf"/>
</dbReference>
<dbReference type="InterPro" id="IPR000639">
    <property type="entry name" value="Epox_hydrolase-like"/>
</dbReference>
<accession>A0AA46WRX5</accession>
<dbReference type="PRINTS" id="PR00111">
    <property type="entry name" value="ABHYDROLASE"/>
</dbReference>
<dbReference type="AlphaFoldDB" id="A0AA46WRX5"/>
<sequence>MIHVADYGTGPVVLMLHGIGGSCDSFSPQFSGLGDSLRILAWDAPGYGHSDDPDRPFDLDDYADAAADVIRAHCGDDGAHVLGMSWGGVVATRLALRHPGLVRSLILGDSTVGSGTDADTASAMRSRAADLAANGPADFAARRAPRLLSPEAPADLVDRATDIMAGSVRLPGYGHAAESMAATDHTGDLAHIDVPTLVLCGDADTVTGVPASQVLAGGIPGAVFVTLRGAGHLANQERPDAFNAWTESFVHITERLREHTPAHV</sequence>
<dbReference type="Pfam" id="PF00561">
    <property type="entry name" value="Abhydrolase_1"/>
    <property type="match status" value="1"/>
</dbReference>
<dbReference type="PRINTS" id="PR00412">
    <property type="entry name" value="EPOXHYDRLASE"/>
</dbReference>
<dbReference type="GO" id="GO:0016787">
    <property type="term" value="F:hydrolase activity"/>
    <property type="evidence" value="ECO:0007669"/>
    <property type="project" value="UniProtKB-KW"/>
</dbReference>
<organism evidence="2 3">
    <name type="scientific">Rhodococcus rhodochrous</name>
    <dbReference type="NCBI Taxonomy" id="1829"/>
    <lineage>
        <taxon>Bacteria</taxon>
        <taxon>Bacillati</taxon>
        <taxon>Actinomycetota</taxon>
        <taxon>Actinomycetes</taxon>
        <taxon>Mycobacteriales</taxon>
        <taxon>Nocardiaceae</taxon>
        <taxon>Rhodococcus</taxon>
    </lineage>
</organism>
<gene>
    <name evidence="2" type="ORF">KUM34_012910</name>
</gene>
<evidence type="ECO:0000313" key="3">
    <source>
        <dbReference type="Proteomes" id="UP001162740"/>
    </source>
</evidence>
<protein>
    <submittedName>
        <fullName evidence="2">Alpha/beta hydrolase</fullName>
    </submittedName>
</protein>
<evidence type="ECO:0000259" key="1">
    <source>
        <dbReference type="Pfam" id="PF00561"/>
    </source>
</evidence>
<dbReference type="Proteomes" id="UP001162740">
    <property type="component" value="Chromosome"/>
</dbReference>
<dbReference type="InterPro" id="IPR000073">
    <property type="entry name" value="AB_hydrolase_1"/>
</dbReference>
<dbReference type="PANTHER" id="PTHR43798">
    <property type="entry name" value="MONOACYLGLYCEROL LIPASE"/>
    <property type="match status" value="1"/>
</dbReference>
<dbReference type="SUPFAM" id="SSF53474">
    <property type="entry name" value="alpha/beta-Hydrolases"/>
    <property type="match status" value="1"/>
</dbReference>
<dbReference type="PANTHER" id="PTHR43798:SF33">
    <property type="entry name" value="HYDROLASE, PUTATIVE (AFU_ORTHOLOGUE AFUA_2G14860)-RELATED"/>
    <property type="match status" value="1"/>
</dbReference>
<evidence type="ECO:0000313" key="2">
    <source>
        <dbReference type="EMBL" id="UZF42835.1"/>
    </source>
</evidence>
<reference evidence="2 3" key="1">
    <citation type="journal article" date="2021" name="Front. Microbiol.">
        <title>Bacterial Transformation of Aromatic Monomers in Softwood Black Liquor.</title>
        <authorList>
            <person name="Navas L.E."/>
            <person name="Dexter G."/>
            <person name="Liu J."/>
            <person name="Levy-Booth D."/>
            <person name="Cho M."/>
            <person name="Jang S.K."/>
            <person name="Mansfield S.D."/>
            <person name="Renneckar S."/>
            <person name="Mohn W.W."/>
            <person name="Eltis L.D."/>
        </authorList>
    </citation>
    <scope>NUCLEOTIDE SEQUENCE [LARGE SCALE GENOMIC DNA]</scope>
    <source>
        <strain evidence="2 3">GD02</strain>
    </source>
</reference>
<dbReference type="EMBL" id="CP083974">
    <property type="protein sequence ID" value="UZF42835.1"/>
    <property type="molecule type" value="Genomic_DNA"/>
</dbReference>
<dbReference type="RefSeq" id="WP_085468237.1">
    <property type="nucleotide sequence ID" value="NZ_CBJNPB010000004.1"/>
</dbReference>
<proteinExistence type="predicted"/>
<name>A0AA46WRX5_RHORH</name>
<feature type="domain" description="AB hydrolase-1" evidence="1">
    <location>
        <begin position="11"/>
        <end position="237"/>
    </location>
</feature>
<dbReference type="Gene3D" id="3.40.50.1820">
    <property type="entry name" value="alpha/beta hydrolase"/>
    <property type="match status" value="1"/>
</dbReference>
<dbReference type="InterPro" id="IPR029058">
    <property type="entry name" value="AB_hydrolase_fold"/>
</dbReference>
<keyword evidence="2" id="KW-0378">Hydrolase</keyword>
<dbReference type="GO" id="GO:0016020">
    <property type="term" value="C:membrane"/>
    <property type="evidence" value="ECO:0007669"/>
    <property type="project" value="TreeGrafter"/>
</dbReference>